<keyword evidence="2" id="KW-1185">Reference proteome</keyword>
<gene>
    <name evidence="1" type="ORF">B0J11DRAFT_590347</name>
</gene>
<dbReference type="PANTHER" id="PTHR11799">
    <property type="entry name" value="PARAOXONASE"/>
    <property type="match status" value="1"/>
</dbReference>
<dbReference type="InterPro" id="IPR011042">
    <property type="entry name" value="6-blade_b-propeller_TolB-like"/>
</dbReference>
<dbReference type="SUPFAM" id="SSF63829">
    <property type="entry name" value="Calcium-dependent phosphotriesterase"/>
    <property type="match status" value="1"/>
</dbReference>
<dbReference type="AlphaFoldDB" id="A0A9P9DLA4"/>
<evidence type="ECO:0000313" key="2">
    <source>
        <dbReference type="Proteomes" id="UP000700596"/>
    </source>
</evidence>
<dbReference type="PANTHER" id="PTHR11799:SF20">
    <property type="entry name" value="SMP-30_GLUCONOLACTONASE_LRE-LIKE REGION DOMAIN-CONTAINING PROTEIN"/>
    <property type="match status" value="1"/>
</dbReference>
<dbReference type="EMBL" id="JAGMWT010000010">
    <property type="protein sequence ID" value="KAH7121299.1"/>
    <property type="molecule type" value="Genomic_DNA"/>
</dbReference>
<sequence length="399" mass="43378">MAGGSIKLAVAVAFTAVLYQFWAKHFVFAILGVGRIVQPIEDFPFICRRIVSEQLEGCEDVWLDEEGRVLYAACSGSVARSQWNQGMSKFNISGRRPQGSELIAIYIDEPRHDGFRSQKLAPEGYSGAAGDGTLDLIGFDVQKISSSTLRFWLINQRPPVDTGGKYLDATRVGDNVTVDVFDYVRDSKVIKHVKTVSDKHIYSGNGLAVVGDDEFVISNDHSGKIGIRKELDLIIGGGGITHCNSISCRFSTASNLKFTNGIIRGADDLIYAPFAAEAFIGVYRLDSMGLLSEIDRIDIGMPVDNLSVDANGDIWAAGLTKLLEIMAAVADPLNEVATSTVWRIRARRGASGGYEVTKALEDGEKKILSMVSTAVHDVRTGRLFLGSVAMPFLMVCDPK</sequence>
<name>A0A9P9DLA4_9PLEO</name>
<reference evidence="1" key="1">
    <citation type="journal article" date="2021" name="Nat. Commun.">
        <title>Genetic determinants of endophytism in the Arabidopsis root mycobiome.</title>
        <authorList>
            <person name="Mesny F."/>
            <person name="Miyauchi S."/>
            <person name="Thiergart T."/>
            <person name="Pickel B."/>
            <person name="Atanasova L."/>
            <person name="Karlsson M."/>
            <person name="Huettel B."/>
            <person name="Barry K.W."/>
            <person name="Haridas S."/>
            <person name="Chen C."/>
            <person name="Bauer D."/>
            <person name="Andreopoulos W."/>
            <person name="Pangilinan J."/>
            <person name="LaButti K."/>
            <person name="Riley R."/>
            <person name="Lipzen A."/>
            <person name="Clum A."/>
            <person name="Drula E."/>
            <person name="Henrissat B."/>
            <person name="Kohler A."/>
            <person name="Grigoriev I.V."/>
            <person name="Martin F.M."/>
            <person name="Hacquard S."/>
        </authorList>
    </citation>
    <scope>NUCLEOTIDE SEQUENCE</scope>
    <source>
        <strain evidence="1">MPI-CAGE-CH-0243</strain>
    </source>
</reference>
<dbReference type="Proteomes" id="UP000700596">
    <property type="component" value="Unassembled WGS sequence"/>
</dbReference>
<evidence type="ECO:0000313" key="1">
    <source>
        <dbReference type="EMBL" id="KAH7121299.1"/>
    </source>
</evidence>
<proteinExistence type="predicted"/>
<dbReference type="InterPro" id="IPR051288">
    <property type="entry name" value="Serum_paraoxonase/arylesterase"/>
</dbReference>
<dbReference type="Gene3D" id="2.120.10.30">
    <property type="entry name" value="TolB, C-terminal domain"/>
    <property type="match status" value="1"/>
</dbReference>
<dbReference type="OrthoDB" id="5307922at2759"/>
<protein>
    <submittedName>
        <fullName evidence="1">Uncharacterized protein</fullName>
    </submittedName>
</protein>
<organism evidence="1 2">
    <name type="scientific">Dendryphion nanum</name>
    <dbReference type="NCBI Taxonomy" id="256645"/>
    <lineage>
        <taxon>Eukaryota</taxon>
        <taxon>Fungi</taxon>
        <taxon>Dikarya</taxon>
        <taxon>Ascomycota</taxon>
        <taxon>Pezizomycotina</taxon>
        <taxon>Dothideomycetes</taxon>
        <taxon>Pleosporomycetidae</taxon>
        <taxon>Pleosporales</taxon>
        <taxon>Torulaceae</taxon>
        <taxon>Dendryphion</taxon>
    </lineage>
</organism>
<accession>A0A9P9DLA4</accession>
<comment type="caution">
    <text evidence="1">The sequence shown here is derived from an EMBL/GenBank/DDBJ whole genome shotgun (WGS) entry which is preliminary data.</text>
</comment>